<dbReference type="InterPro" id="IPR002105">
    <property type="entry name" value="Dockerin_1_rpt"/>
</dbReference>
<dbReference type="InterPro" id="IPR014718">
    <property type="entry name" value="GH-type_carb-bd"/>
</dbReference>
<dbReference type="PANTHER" id="PTHR46323">
    <property type="entry name" value="BETA-GALACTOSIDASE"/>
    <property type="match status" value="1"/>
</dbReference>
<feature type="compositionally biased region" description="Polar residues" evidence="12">
    <location>
        <begin position="1746"/>
        <end position="1758"/>
    </location>
</feature>
<dbReference type="InterPro" id="IPR016134">
    <property type="entry name" value="Dockerin_dom"/>
</dbReference>
<proteinExistence type="inferred from homology"/>
<dbReference type="GO" id="GO:0009341">
    <property type="term" value="C:beta-galactosidase complex"/>
    <property type="evidence" value="ECO:0007669"/>
    <property type="project" value="InterPro"/>
</dbReference>
<keyword evidence="8" id="KW-0378">Hydrolase</keyword>
<dbReference type="SMART" id="SM00776">
    <property type="entry name" value="NPCBM"/>
    <property type="match status" value="2"/>
</dbReference>
<dbReference type="InterPro" id="IPR023232">
    <property type="entry name" value="Glyco_hydro_2_AS"/>
</dbReference>
<dbReference type="Pfam" id="PF08305">
    <property type="entry name" value="NPCBM"/>
    <property type="match status" value="2"/>
</dbReference>
<dbReference type="Pfam" id="PF00703">
    <property type="entry name" value="Glyco_hydro_2"/>
    <property type="match status" value="1"/>
</dbReference>
<keyword evidence="5" id="KW-0134">Cell wall</keyword>
<evidence type="ECO:0000313" key="16">
    <source>
        <dbReference type="EMBL" id="HJC38171.1"/>
    </source>
</evidence>
<dbReference type="InterPro" id="IPR006102">
    <property type="entry name" value="Ig-like_GH2"/>
</dbReference>
<comment type="similarity">
    <text evidence="2">Belongs to the glycosyl hydrolase 2 family.</text>
</comment>
<evidence type="ECO:0000259" key="14">
    <source>
        <dbReference type="PROSITE" id="PS50847"/>
    </source>
</evidence>
<dbReference type="InterPro" id="IPR006101">
    <property type="entry name" value="Glyco_hydro_2"/>
</dbReference>
<dbReference type="InterPro" id="IPR004199">
    <property type="entry name" value="B-gal_small/dom_5"/>
</dbReference>
<dbReference type="InterPro" id="IPR050347">
    <property type="entry name" value="Bact_Beta-galactosidase"/>
</dbReference>
<feature type="region of interest" description="Disordered" evidence="12">
    <location>
        <begin position="1690"/>
        <end position="1758"/>
    </location>
</feature>
<dbReference type="Gene3D" id="2.60.40.10">
    <property type="entry name" value="Immunoglobulins"/>
    <property type="match status" value="2"/>
</dbReference>
<dbReference type="Pfam" id="PF00404">
    <property type="entry name" value="Dockerin_1"/>
    <property type="match status" value="1"/>
</dbReference>
<feature type="domain" description="Dockerin" evidence="15">
    <location>
        <begin position="1151"/>
        <end position="1221"/>
    </location>
</feature>
<dbReference type="InterPro" id="IPR013222">
    <property type="entry name" value="Glyco_hyd_98_carb-bd"/>
</dbReference>
<dbReference type="SUPFAM" id="SSF51445">
    <property type="entry name" value="(Trans)glycosidases"/>
    <property type="match status" value="1"/>
</dbReference>
<dbReference type="PROSITE" id="PS00719">
    <property type="entry name" value="GLYCOSYL_HYDROL_F2_1"/>
    <property type="match status" value="1"/>
</dbReference>
<dbReference type="Pfam" id="PF02929">
    <property type="entry name" value="Bgal_small_N"/>
    <property type="match status" value="1"/>
</dbReference>
<dbReference type="InterPro" id="IPR013783">
    <property type="entry name" value="Ig-like_fold"/>
</dbReference>
<dbReference type="InterPro" id="IPR032312">
    <property type="entry name" value="LacZ_4"/>
</dbReference>
<dbReference type="Gene3D" id="2.70.98.10">
    <property type="match status" value="1"/>
</dbReference>
<dbReference type="SUPFAM" id="SSF49373">
    <property type="entry name" value="Invasin/intimin cell-adhesion fragments"/>
    <property type="match status" value="1"/>
</dbReference>
<dbReference type="Gene3D" id="2.60.120.1060">
    <property type="entry name" value="NPCBM/NEW2 domain"/>
    <property type="match status" value="2"/>
</dbReference>
<keyword evidence="13" id="KW-0472">Membrane</keyword>
<evidence type="ECO:0000256" key="9">
    <source>
        <dbReference type="ARBA" id="ARBA00023088"/>
    </source>
</evidence>
<dbReference type="SUPFAM" id="SSF63446">
    <property type="entry name" value="Type I dockerin domain"/>
    <property type="match status" value="1"/>
</dbReference>
<evidence type="ECO:0000256" key="8">
    <source>
        <dbReference type="ARBA" id="ARBA00022801"/>
    </source>
</evidence>
<evidence type="ECO:0000256" key="2">
    <source>
        <dbReference type="ARBA" id="ARBA00007401"/>
    </source>
</evidence>
<evidence type="ECO:0000256" key="6">
    <source>
        <dbReference type="ARBA" id="ARBA00022525"/>
    </source>
</evidence>
<evidence type="ECO:0000256" key="11">
    <source>
        <dbReference type="ARBA" id="ARBA00032230"/>
    </source>
</evidence>
<dbReference type="SUPFAM" id="SSF49303">
    <property type="entry name" value="beta-Galactosidase/glucuronidase domain"/>
    <property type="match status" value="2"/>
</dbReference>
<feature type="transmembrane region" description="Helical" evidence="13">
    <location>
        <begin position="1773"/>
        <end position="1791"/>
    </location>
</feature>
<dbReference type="EC" id="3.2.1.23" evidence="3"/>
<dbReference type="GO" id="GO:0030246">
    <property type="term" value="F:carbohydrate binding"/>
    <property type="evidence" value="ECO:0007669"/>
    <property type="project" value="InterPro"/>
</dbReference>
<dbReference type="Proteomes" id="UP000823894">
    <property type="component" value="Unassembled WGS sequence"/>
</dbReference>
<dbReference type="InterPro" id="IPR018247">
    <property type="entry name" value="EF_Hand_1_Ca_BS"/>
</dbReference>
<name>A0A9D2NVB3_9FIRM</name>
<evidence type="ECO:0000256" key="13">
    <source>
        <dbReference type="SAM" id="Phobius"/>
    </source>
</evidence>
<dbReference type="Gene3D" id="2.60.40.1080">
    <property type="match status" value="1"/>
</dbReference>
<dbReference type="GO" id="GO:0000272">
    <property type="term" value="P:polysaccharide catabolic process"/>
    <property type="evidence" value="ECO:0007669"/>
    <property type="project" value="InterPro"/>
</dbReference>
<dbReference type="InterPro" id="IPR008979">
    <property type="entry name" value="Galactose-bd-like_sf"/>
</dbReference>
<dbReference type="GO" id="GO:0004565">
    <property type="term" value="F:beta-galactosidase activity"/>
    <property type="evidence" value="ECO:0007669"/>
    <property type="project" value="UniProtKB-EC"/>
</dbReference>
<sequence>MTAKEQTEIRDFTVTTDLDENYENAELKAEVDLRSFSGEDKDGYTVKGYLYDAEGKLVTEEPLTGAADFADGTETTVTLSGQIMNPAKWTAEHPNLYTLVLVLEKDGQQTEITSSRVGFREVEITDAGTNDARLRVNGQIVTIYGVNRHENDPDTGWYLTEEDMRKEVEMMKSLNINAVRTSHYPNDPTFYELCDEYGLYVMDEANVESHNGRSQYQVPGSLEGYVEAAEDRAVNMLERDKNHACVIMWSPGNETGTGDSLQAEIDYFQNNDDTRVVHYQGWNDNEGVDVYSNMYPTIDSIKTNYTKPYIMCEYLHTMGNSGGGLSDYWEKIRSYGILQGGFVWDWVDQTFNTPLVEDGEWDGETTYWGYDGDWNTGDYSSWTSGNNDFCQNGIISADRTIQPEALEVKRIYQALQMDMADPAGQTVTITNEYTDTNAGEYQLLWSLEKDGTVVDSGEITDVDIAPQTTADITIPYSIPAGAQIGDEYFLNVSFVTKTETSWCDAGYEVAKEQFTLTFDGEEVDRALDTAGMDAFGEDAVQETDEDVTIAQDNWSVSVDKATGALVSFQSDGREMIAEGLLPNYWRAYTDNDAKESVDANWKKANDDAVVENVQVTQTDKVIYVTVDRRLPSCADSRDSLTYTVYSSGDVFVKSTLIPATGMGELLRVGNRVQLDGSLENMTWYGRGESDSYSDRKAGYDVGLYESTVSDQFVKFIYPQETGNKTDVRFMALTDDEGNGLLVDAVDQLLSMSALHYTQEDLDQAGHIHELEGTDNTVVTIDYAQMGLGTASCGPAALPQYRLSGSENYTYTYHLKAISGETKEQLTEMSKVTVTDETNLLAGIQVGGEEIEDFSTDMTYYAVDLSNVGDDIPQVTATPASDRVSVEITQAEELPGTATVKATAENGYSRTYTIYMEETGEILMSKLAYDKEKSFSEYKDIQTNKDNEGGAIELYVDGEAVTFETGFGVNAESEIYFDISDLDVERLQVYGGIDCSKAKTQDGVYLAVVVDGVEAERSPLLGHGEDAYFFDVDVKGAKEVMLYADKNVKNGHDMVSWGDPKLIKSTGGETEENIIEPAEGAPVKLDSENKILYGIAAGTTFGELKTMIKEVEGGTVTLEDPYGASFDGDDSSIATDYILKLTVDGNVTDSVRLAVTGDVDGSANGTIGQDDISAMERHLSGEEPFSTLLLHAADIDGDGQVTETDLQLLRQMAGEAVKVESITLSGIPETVNAGDVFTVTAEIQPADATDKSVTYTSSDETVLRIAEDGTATVLSNGTAVITAAANDGSEVSASAEITAGADLQDMDVYYLTGDGVEGAMEATEEYQVLKYTEDSVSGWGGIHINKADTGSSASTTGISLNIGGIQTAFDKGISANTDAQITYDLSGYAGAEKYFQTWVGIDYVKYGKTGRDGATFRFYKDEVSEENLLYDTGAIVQQDEAEFVSIDVTDVQKLIMTADKGNSNSDDCIDWADAKIYMKSEVQEPLDTDILEYMIEIASTADTSGVIDTVVQKFNEAYASAQDILEKAKAGDPSITQDMVDSSWQELMSIMHYLSFKQGDKTDLEKVITMAEELDLDRYLAAGKDAFEAALTNAQNVMGDGDAMQDEVDQAWKELLRAMSELRLKPDKSALEDLISQAQGLDAEDYEAGSFSAMLSVLAEVQAVYDNPEAAQEEVETAEAELQAALDQLAAKADDTEEPAAPADPGDAEKPDDTPEADTPADQDTAEKADDSQQTDDGQNPAGGSQAGNSSAVQAENTKASVNNAAKTGDNMSFIFWGTAAVLAAGAAALAVRRKKED</sequence>
<dbReference type="InterPro" id="IPR006103">
    <property type="entry name" value="Glyco_hydro_2_cat"/>
</dbReference>
<comment type="catalytic activity">
    <reaction evidence="1">
        <text>Hydrolysis of terminal non-reducing beta-D-galactose residues in beta-D-galactosides.</text>
        <dbReference type="EC" id="3.2.1.23"/>
    </reaction>
</comment>
<dbReference type="Gene3D" id="1.20.1270.90">
    <property type="entry name" value="AF1782-like"/>
    <property type="match status" value="2"/>
</dbReference>
<evidence type="ECO:0000256" key="4">
    <source>
        <dbReference type="ARBA" id="ARBA00013303"/>
    </source>
</evidence>
<dbReference type="SMART" id="SM01038">
    <property type="entry name" value="Bgal_small_N"/>
    <property type="match status" value="1"/>
</dbReference>
<dbReference type="FunFam" id="2.60.40.10:FF:000680">
    <property type="entry name" value="Beta-galactosidase"/>
    <property type="match status" value="1"/>
</dbReference>
<dbReference type="PROSITE" id="PS50847">
    <property type="entry name" value="GRAM_POS_ANCHORING"/>
    <property type="match status" value="1"/>
</dbReference>
<dbReference type="Pfam" id="PF02368">
    <property type="entry name" value="Big_2"/>
    <property type="match status" value="1"/>
</dbReference>
<dbReference type="PANTHER" id="PTHR46323:SF2">
    <property type="entry name" value="BETA-GALACTOSIDASE"/>
    <property type="match status" value="1"/>
</dbReference>
<dbReference type="EMBL" id="DWWK01000046">
    <property type="protein sequence ID" value="HJC38171.1"/>
    <property type="molecule type" value="Genomic_DNA"/>
</dbReference>
<dbReference type="GO" id="GO:0005990">
    <property type="term" value="P:lactose catabolic process"/>
    <property type="evidence" value="ECO:0007669"/>
    <property type="project" value="TreeGrafter"/>
</dbReference>
<keyword evidence="13" id="KW-1133">Transmembrane helix</keyword>
<keyword evidence="10" id="KW-0326">Glycosidase</keyword>
<dbReference type="SUPFAM" id="SSF49785">
    <property type="entry name" value="Galactose-binding domain-like"/>
    <property type="match status" value="2"/>
</dbReference>
<evidence type="ECO:0000259" key="15">
    <source>
        <dbReference type="PROSITE" id="PS51766"/>
    </source>
</evidence>
<dbReference type="InterPro" id="IPR011013">
    <property type="entry name" value="Gal_mutarotase_sf_dom"/>
</dbReference>
<evidence type="ECO:0000256" key="7">
    <source>
        <dbReference type="ARBA" id="ARBA00022729"/>
    </source>
</evidence>
<dbReference type="Gene3D" id="3.20.20.80">
    <property type="entry name" value="Glycosidases"/>
    <property type="match status" value="1"/>
</dbReference>
<dbReference type="SMART" id="SM00635">
    <property type="entry name" value="BID_2"/>
    <property type="match status" value="1"/>
</dbReference>
<dbReference type="InterPro" id="IPR017853">
    <property type="entry name" value="GH"/>
</dbReference>
<dbReference type="InterPro" id="IPR003343">
    <property type="entry name" value="Big_2"/>
</dbReference>
<keyword evidence="7" id="KW-0732">Signal</keyword>
<evidence type="ECO:0000256" key="12">
    <source>
        <dbReference type="SAM" id="MobiDB-lite"/>
    </source>
</evidence>
<reference evidence="16" key="1">
    <citation type="journal article" date="2021" name="PeerJ">
        <title>Extensive microbial diversity within the chicken gut microbiome revealed by metagenomics and culture.</title>
        <authorList>
            <person name="Gilroy R."/>
            <person name="Ravi A."/>
            <person name="Getino M."/>
            <person name="Pursley I."/>
            <person name="Horton D.L."/>
            <person name="Alikhan N.F."/>
            <person name="Baker D."/>
            <person name="Gharbi K."/>
            <person name="Hall N."/>
            <person name="Watson M."/>
            <person name="Adriaenssens E.M."/>
            <person name="Foster-Nyarko E."/>
            <person name="Jarju S."/>
            <person name="Secka A."/>
            <person name="Antonio M."/>
            <person name="Oren A."/>
            <person name="Chaudhuri R.R."/>
            <person name="La Ragione R."/>
            <person name="Hildebrand F."/>
            <person name="Pallen M.J."/>
        </authorList>
    </citation>
    <scope>NUCLEOTIDE SEQUENCE</scope>
    <source>
        <strain evidence="16">ChiGjej1B1-1692</strain>
    </source>
</reference>
<dbReference type="InterPro" id="IPR023230">
    <property type="entry name" value="Glyco_hydro_2_CS"/>
</dbReference>
<evidence type="ECO:0000256" key="5">
    <source>
        <dbReference type="ARBA" id="ARBA00022512"/>
    </source>
</evidence>
<dbReference type="InterPro" id="IPR038637">
    <property type="entry name" value="NPCBM_sf"/>
</dbReference>
<keyword evidence="9" id="KW-0572">Peptidoglycan-anchor</keyword>
<dbReference type="PROSITE" id="PS51766">
    <property type="entry name" value="DOCKERIN"/>
    <property type="match status" value="1"/>
</dbReference>
<dbReference type="InterPro" id="IPR019931">
    <property type="entry name" value="LPXTG_anchor"/>
</dbReference>
<evidence type="ECO:0000256" key="3">
    <source>
        <dbReference type="ARBA" id="ARBA00012756"/>
    </source>
</evidence>
<protein>
    <recommendedName>
        <fullName evidence="4">Beta-galactosidase</fullName>
        <ecNumber evidence="3">3.2.1.23</ecNumber>
    </recommendedName>
    <alternativeName>
        <fullName evidence="11">Lactase</fullName>
    </alternativeName>
</protein>
<gene>
    <name evidence="16" type="ORF">H9757_03765</name>
</gene>
<evidence type="ECO:0000313" key="17">
    <source>
        <dbReference type="Proteomes" id="UP000823894"/>
    </source>
</evidence>
<reference evidence="16" key="2">
    <citation type="submission" date="2021-04" db="EMBL/GenBank/DDBJ databases">
        <authorList>
            <person name="Gilroy R."/>
        </authorList>
    </citation>
    <scope>NUCLEOTIDE SEQUENCE</scope>
    <source>
        <strain evidence="16">ChiGjej1B1-1692</strain>
    </source>
</reference>
<dbReference type="Pfam" id="PF02836">
    <property type="entry name" value="Glyco_hydro_2_C"/>
    <property type="match status" value="1"/>
</dbReference>
<feature type="domain" description="Gram-positive cocci surface proteins LPxTG" evidence="14">
    <location>
        <begin position="1764"/>
        <end position="1797"/>
    </location>
</feature>
<dbReference type="Pfam" id="PF07554">
    <property type="entry name" value="FIVAR"/>
    <property type="match status" value="2"/>
</dbReference>
<accession>A0A9D2NVB3</accession>
<dbReference type="SUPFAM" id="SSF74650">
    <property type="entry name" value="Galactose mutarotase-like"/>
    <property type="match status" value="1"/>
</dbReference>
<dbReference type="PROSITE" id="PS00608">
    <property type="entry name" value="GLYCOSYL_HYDROL_F2_2"/>
    <property type="match status" value="1"/>
</dbReference>
<evidence type="ECO:0000256" key="10">
    <source>
        <dbReference type="ARBA" id="ARBA00023295"/>
    </source>
</evidence>
<dbReference type="InterPro" id="IPR008964">
    <property type="entry name" value="Invasin/intimin_cell_adhesion"/>
</dbReference>
<dbReference type="Gene3D" id="1.10.1330.10">
    <property type="entry name" value="Dockerin domain"/>
    <property type="match status" value="1"/>
</dbReference>
<dbReference type="InterPro" id="IPR036439">
    <property type="entry name" value="Dockerin_dom_sf"/>
</dbReference>
<dbReference type="PROSITE" id="PS00018">
    <property type="entry name" value="EF_HAND_1"/>
    <property type="match status" value="1"/>
</dbReference>
<dbReference type="Pfam" id="PF16353">
    <property type="entry name" value="LacZ_4"/>
    <property type="match status" value="1"/>
</dbReference>
<dbReference type="PRINTS" id="PR00132">
    <property type="entry name" value="GLHYDRLASE2"/>
</dbReference>
<dbReference type="CDD" id="cd14256">
    <property type="entry name" value="Dockerin_I"/>
    <property type="match status" value="1"/>
</dbReference>
<organism evidence="16 17">
    <name type="scientific">Candidatus Mediterraneibacter faecigallinarum</name>
    <dbReference type="NCBI Taxonomy" id="2838669"/>
    <lineage>
        <taxon>Bacteria</taxon>
        <taxon>Bacillati</taxon>
        <taxon>Bacillota</taxon>
        <taxon>Clostridia</taxon>
        <taxon>Lachnospirales</taxon>
        <taxon>Lachnospiraceae</taxon>
        <taxon>Mediterraneibacter</taxon>
    </lineage>
</organism>
<dbReference type="InterPro" id="IPR036156">
    <property type="entry name" value="Beta-gal/glucu_dom_sf"/>
</dbReference>
<keyword evidence="6" id="KW-0964">Secreted</keyword>
<evidence type="ECO:0000256" key="1">
    <source>
        <dbReference type="ARBA" id="ARBA00001412"/>
    </source>
</evidence>
<comment type="caution">
    <text evidence="16">The sequence shown here is derived from an EMBL/GenBank/DDBJ whole genome shotgun (WGS) entry which is preliminary data.</text>
</comment>
<keyword evidence="13" id="KW-0812">Transmembrane</keyword>